<evidence type="ECO:0008006" key="3">
    <source>
        <dbReference type="Google" id="ProtNLM"/>
    </source>
</evidence>
<organism evidence="1 2">
    <name type="scientific">Pseudanabaena cinerea FACHB-1277</name>
    <dbReference type="NCBI Taxonomy" id="2949581"/>
    <lineage>
        <taxon>Bacteria</taxon>
        <taxon>Bacillati</taxon>
        <taxon>Cyanobacteriota</taxon>
        <taxon>Cyanophyceae</taxon>
        <taxon>Pseudanabaenales</taxon>
        <taxon>Pseudanabaenaceae</taxon>
        <taxon>Pseudanabaena</taxon>
        <taxon>Pseudanabaena cinerea</taxon>
    </lineage>
</organism>
<evidence type="ECO:0000313" key="2">
    <source>
        <dbReference type="Proteomes" id="UP000631421"/>
    </source>
</evidence>
<name>A0A926UTF4_9CYAN</name>
<reference evidence="1" key="1">
    <citation type="journal article" date="2015" name="ISME J.">
        <title>Draft Genome Sequence of Streptomyces incarnatus NRRL8089, which Produces the Nucleoside Antibiotic Sinefungin.</title>
        <authorList>
            <person name="Oshima K."/>
            <person name="Hattori M."/>
            <person name="Shimizu H."/>
            <person name="Fukuda K."/>
            <person name="Nemoto M."/>
            <person name="Inagaki K."/>
            <person name="Tamura T."/>
        </authorList>
    </citation>
    <scope>NUCLEOTIDE SEQUENCE</scope>
    <source>
        <strain evidence="1">FACHB-1277</strain>
    </source>
</reference>
<reference evidence="1" key="2">
    <citation type="submission" date="2020-08" db="EMBL/GenBank/DDBJ databases">
        <authorList>
            <person name="Chen M."/>
            <person name="Teng W."/>
            <person name="Zhao L."/>
            <person name="Hu C."/>
            <person name="Zhou Y."/>
            <person name="Han B."/>
            <person name="Song L."/>
            <person name="Shu W."/>
        </authorList>
    </citation>
    <scope>NUCLEOTIDE SEQUENCE</scope>
    <source>
        <strain evidence="1">FACHB-1277</strain>
    </source>
</reference>
<sequence length="232" mass="26271">MPSIQLNVQAEVIDITTDTPQPNESFLVDTNVWLWQTYSRFSVPHLARSDFARFSDPSPQRARNEAEKVQIKIGKYIPYIKKARIAGAKIFYSGLILAELAHLIEKTEYEIYKNKNRQPSLTLKQYRHTLPSERANVIAEVQSVWSQVEGLGISADFTINSEATQAFLARFQTQALDGYDPFLLEAIKYSVSGQIQVITHDMDYVTADNILVFTANGESLSEAQRLGKLLVR</sequence>
<dbReference type="Proteomes" id="UP000631421">
    <property type="component" value="Unassembled WGS sequence"/>
</dbReference>
<dbReference type="AlphaFoldDB" id="A0A926UTF4"/>
<dbReference type="EMBL" id="JACJPY010000039">
    <property type="protein sequence ID" value="MBD2151005.1"/>
    <property type="molecule type" value="Genomic_DNA"/>
</dbReference>
<protein>
    <recommendedName>
        <fullName evidence="3">PIN domain-containing protein</fullName>
    </recommendedName>
</protein>
<gene>
    <name evidence="1" type="ORF">H6F44_12880</name>
</gene>
<evidence type="ECO:0000313" key="1">
    <source>
        <dbReference type="EMBL" id="MBD2151005.1"/>
    </source>
</evidence>
<proteinExistence type="predicted"/>
<dbReference type="RefSeq" id="WP_190351366.1">
    <property type="nucleotide sequence ID" value="NZ_JACJPY010000039.1"/>
</dbReference>
<comment type="caution">
    <text evidence="1">The sequence shown here is derived from an EMBL/GenBank/DDBJ whole genome shotgun (WGS) entry which is preliminary data.</text>
</comment>
<keyword evidence="2" id="KW-1185">Reference proteome</keyword>
<accession>A0A926UTF4</accession>